<dbReference type="PANTHER" id="PTHR42929">
    <property type="entry name" value="INNER MEMBRANE ABC TRANSPORTER PERMEASE PROTEIN YDCU-RELATED-RELATED"/>
    <property type="match status" value="1"/>
</dbReference>
<dbReference type="KEGG" id="osg:BST96_18780"/>
<gene>
    <name evidence="10" type="ORF">BST96_18780</name>
</gene>
<dbReference type="STRING" id="716816.BST96_18780"/>
<dbReference type="GO" id="GO:0005886">
    <property type="term" value="C:plasma membrane"/>
    <property type="evidence" value="ECO:0007669"/>
    <property type="project" value="UniProtKB-SubCell"/>
</dbReference>
<dbReference type="InterPro" id="IPR035906">
    <property type="entry name" value="MetI-like_sf"/>
</dbReference>
<evidence type="ECO:0000256" key="1">
    <source>
        <dbReference type="ARBA" id="ARBA00004651"/>
    </source>
</evidence>
<name>A0A1X9NKI8_9GAMM</name>
<evidence type="ECO:0000259" key="9">
    <source>
        <dbReference type="PROSITE" id="PS50928"/>
    </source>
</evidence>
<dbReference type="GO" id="GO:0055085">
    <property type="term" value="P:transmembrane transport"/>
    <property type="evidence" value="ECO:0007669"/>
    <property type="project" value="InterPro"/>
</dbReference>
<feature type="transmembrane region" description="Helical" evidence="8">
    <location>
        <begin position="94"/>
        <end position="113"/>
    </location>
</feature>
<dbReference type="InterPro" id="IPR000515">
    <property type="entry name" value="MetI-like"/>
</dbReference>
<keyword evidence="7 8" id="KW-0472">Membrane</keyword>
<keyword evidence="11" id="KW-1185">Reference proteome</keyword>
<feature type="transmembrane region" description="Helical" evidence="8">
    <location>
        <begin position="219"/>
        <end position="244"/>
    </location>
</feature>
<feature type="transmembrane region" description="Helical" evidence="8">
    <location>
        <begin position="275"/>
        <end position="296"/>
    </location>
</feature>
<feature type="transmembrane region" description="Helical" evidence="8">
    <location>
        <begin position="20"/>
        <end position="42"/>
    </location>
</feature>
<feature type="transmembrane region" description="Helical" evidence="8">
    <location>
        <begin position="176"/>
        <end position="198"/>
    </location>
</feature>
<keyword evidence="4" id="KW-1003">Cell membrane</keyword>
<dbReference type="Gene3D" id="1.10.3720.10">
    <property type="entry name" value="MetI-like"/>
    <property type="match status" value="1"/>
</dbReference>
<dbReference type="PROSITE" id="PS50928">
    <property type="entry name" value="ABC_TM1"/>
    <property type="match status" value="1"/>
</dbReference>
<evidence type="ECO:0000256" key="2">
    <source>
        <dbReference type="ARBA" id="ARBA00007069"/>
    </source>
</evidence>
<dbReference type="CDD" id="cd06261">
    <property type="entry name" value="TM_PBP2"/>
    <property type="match status" value="1"/>
</dbReference>
<keyword evidence="3 8" id="KW-0813">Transport</keyword>
<dbReference type="Proteomes" id="UP000193450">
    <property type="component" value="Chromosome"/>
</dbReference>
<evidence type="ECO:0000256" key="7">
    <source>
        <dbReference type="ARBA" id="ARBA00023136"/>
    </source>
</evidence>
<evidence type="ECO:0000256" key="5">
    <source>
        <dbReference type="ARBA" id="ARBA00022692"/>
    </source>
</evidence>
<protein>
    <submittedName>
        <fullName evidence="10">Putrescine ABC transporter permease PotH</fullName>
    </submittedName>
</protein>
<dbReference type="OrthoDB" id="9807047at2"/>
<keyword evidence="6 8" id="KW-1133">Transmembrane helix</keyword>
<dbReference type="RefSeq" id="WP_085760159.1">
    <property type="nucleotide sequence ID" value="NZ_CP019343.1"/>
</dbReference>
<evidence type="ECO:0000256" key="4">
    <source>
        <dbReference type="ARBA" id="ARBA00022475"/>
    </source>
</evidence>
<organism evidence="10 11">
    <name type="scientific">Oceanicoccus sagamiensis</name>
    <dbReference type="NCBI Taxonomy" id="716816"/>
    <lineage>
        <taxon>Bacteria</taxon>
        <taxon>Pseudomonadati</taxon>
        <taxon>Pseudomonadota</taxon>
        <taxon>Gammaproteobacteria</taxon>
        <taxon>Cellvibrionales</taxon>
        <taxon>Spongiibacteraceae</taxon>
        <taxon>Oceanicoccus</taxon>
    </lineage>
</organism>
<dbReference type="AlphaFoldDB" id="A0A1X9NKI8"/>
<dbReference type="Pfam" id="PF00528">
    <property type="entry name" value="BPD_transp_1"/>
    <property type="match status" value="1"/>
</dbReference>
<evidence type="ECO:0000313" key="10">
    <source>
        <dbReference type="EMBL" id="ARN75959.1"/>
    </source>
</evidence>
<feature type="transmembrane region" description="Helical" evidence="8">
    <location>
        <begin position="125"/>
        <end position="146"/>
    </location>
</feature>
<keyword evidence="5 8" id="KW-0812">Transmembrane</keyword>
<evidence type="ECO:0000256" key="6">
    <source>
        <dbReference type="ARBA" id="ARBA00022989"/>
    </source>
</evidence>
<dbReference type="EMBL" id="CP019343">
    <property type="protein sequence ID" value="ARN75959.1"/>
    <property type="molecule type" value="Genomic_DNA"/>
</dbReference>
<dbReference type="PANTHER" id="PTHR42929:SF3">
    <property type="entry name" value="PUTRESCINE TRANSPORT SYSTEM PERMEASE PROTEIN POTH"/>
    <property type="match status" value="1"/>
</dbReference>
<reference evidence="10 11" key="1">
    <citation type="submission" date="2016-11" db="EMBL/GenBank/DDBJ databases">
        <title>Trade-off between light-utilization and light-protection in marine flavobacteria.</title>
        <authorList>
            <person name="Kumagai Y."/>
        </authorList>
    </citation>
    <scope>NUCLEOTIDE SEQUENCE [LARGE SCALE GENOMIC DNA]</scope>
    <source>
        <strain evidence="10 11">NBRC 107125</strain>
    </source>
</reference>
<feature type="domain" description="ABC transmembrane type-1" evidence="9">
    <location>
        <begin position="90"/>
        <end position="296"/>
    </location>
</feature>
<evidence type="ECO:0000256" key="3">
    <source>
        <dbReference type="ARBA" id="ARBA00022448"/>
    </source>
</evidence>
<evidence type="ECO:0000313" key="11">
    <source>
        <dbReference type="Proteomes" id="UP000193450"/>
    </source>
</evidence>
<evidence type="ECO:0000256" key="8">
    <source>
        <dbReference type="RuleBase" id="RU363032"/>
    </source>
</evidence>
<accession>A0A1X9NKI8</accession>
<dbReference type="SUPFAM" id="SSF161098">
    <property type="entry name" value="MetI-like"/>
    <property type="match status" value="1"/>
</dbReference>
<proteinExistence type="inferred from homology"/>
<comment type="subcellular location">
    <subcellularLocation>
        <location evidence="1 8">Cell membrane</location>
        <topology evidence="1 8">Multi-pass membrane protein</topology>
    </subcellularLocation>
</comment>
<sequence>MSNSPSKLSSSRLGDKLWRLAVIMLPYWWLIIFFLVPFAIVFKISFADPVVAQPPFTDFFNTTDNSKGWLLATLDNYRFLTEDNLYWVSYLKSIKVALISTLLCLLLGYPMAYGIARSTPVMRNILLMLIILPFWTSFLLRVYAWMGMLGKNGLINNLLLSLELIETPLEMLYSDAAVYVGIVYTYIPFMILPLYATLEKLDLNLHDAAADLGAKPWQVFVDITLPLSMPGIIAGSLLVFIPALGEYVIPALLGGIDSLMIGRTLYDEFFVNRDWPLASAVATVLLLIIVIPIVLFQRSQQEEMQ</sequence>
<comment type="similarity">
    <text evidence="2">Belongs to the binding-protein-dependent transport system permease family. CysTW subfamily.</text>
</comment>